<dbReference type="KEGG" id="gla:GL50803_00114230"/>
<evidence type="ECO:0000313" key="4">
    <source>
        <dbReference type="Proteomes" id="UP000001548"/>
    </source>
</evidence>
<feature type="transmembrane region" description="Helical" evidence="2">
    <location>
        <begin position="123"/>
        <end position="140"/>
    </location>
</feature>
<dbReference type="Proteomes" id="UP000001548">
    <property type="component" value="Unassembled WGS sequence"/>
</dbReference>
<keyword evidence="2" id="KW-0812">Transmembrane</keyword>
<keyword evidence="2" id="KW-1133">Transmembrane helix</keyword>
<accession>A8BBQ5</accession>
<organism evidence="3 4">
    <name type="scientific">Giardia intestinalis (strain ATCC 50803 / WB clone C6)</name>
    <name type="common">Giardia lamblia</name>
    <dbReference type="NCBI Taxonomy" id="184922"/>
    <lineage>
        <taxon>Eukaryota</taxon>
        <taxon>Metamonada</taxon>
        <taxon>Diplomonadida</taxon>
        <taxon>Hexamitidae</taxon>
        <taxon>Giardiinae</taxon>
        <taxon>Giardia</taxon>
    </lineage>
</organism>
<name>A8BBQ5_GIAIC</name>
<feature type="transmembrane region" description="Helical" evidence="2">
    <location>
        <begin position="90"/>
        <end position="111"/>
    </location>
</feature>
<evidence type="ECO:0000313" key="3">
    <source>
        <dbReference type="EMBL" id="KAE8305261.1"/>
    </source>
</evidence>
<reference evidence="3 4" key="1">
    <citation type="journal article" date="2007" name="Science">
        <title>Genomic minimalism in the early diverging intestinal parasite Giardia lamblia.</title>
        <authorList>
            <person name="Morrison H.G."/>
            <person name="McArthur A.G."/>
            <person name="Gillin F.D."/>
            <person name="Aley S.B."/>
            <person name="Adam R.D."/>
            <person name="Olsen G.J."/>
            <person name="Best A.A."/>
            <person name="Cande W.Z."/>
            <person name="Chen F."/>
            <person name="Cipriano M.J."/>
            <person name="Davids B.J."/>
            <person name="Dawson S.C."/>
            <person name="Elmendorf H.G."/>
            <person name="Hehl A.B."/>
            <person name="Holder M.E."/>
            <person name="Huse S.M."/>
            <person name="Kim U.U."/>
            <person name="Lasek-Nesselquist E."/>
            <person name="Manning G."/>
            <person name="Nigam A."/>
            <person name="Nixon J.E."/>
            <person name="Palm D."/>
            <person name="Passamaneck N.E."/>
            <person name="Prabhu A."/>
            <person name="Reich C.I."/>
            <person name="Reiner D.S."/>
            <person name="Samuelson J."/>
            <person name="Svard S.G."/>
            <person name="Sogin M.L."/>
        </authorList>
    </citation>
    <scope>NUCLEOTIDE SEQUENCE [LARGE SCALE GENOMIC DNA]</scope>
    <source>
        <strain evidence="3 4">WB C6</strain>
    </source>
</reference>
<feature type="transmembrane region" description="Helical" evidence="2">
    <location>
        <begin position="147"/>
        <end position="167"/>
    </location>
</feature>
<feature type="transmembrane region" description="Helical" evidence="2">
    <location>
        <begin position="516"/>
        <end position="537"/>
    </location>
</feature>
<feature type="transmembrane region" description="Helical" evidence="2">
    <location>
        <begin position="428"/>
        <end position="452"/>
    </location>
</feature>
<evidence type="ECO:0000256" key="2">
    <source>
        <dbReference type="SAM" id="Phobius"/>
    </source>
</evidence>
<sequence>MESNKNLHSQTIDALLAVLVLWTLLSNVYKNLVLPFLDNSSITSASTMTEKLGVYPLFFMSNWLDDLFITLFGARFYLKLKHRCKSTTAPVILLLVLFLDSYLVFIPYSVIFLSYDMPQGRDIGLFVIAWLYFGNFIPFVGSYTYNFAWLPALLFQCQIIMTLIYYVSAAREISLVSVLFVAMGVSLFIYVTLSAICYFSLTLTIEFFMPVVFHNPLAVFHNFSLGFLISYMTDDKRHSYLKINCHGKPSTHGPGRMDCFNTSIPLPKESKNIDENDAVQKPSDAVPVCSPCNPAAQPEHPVDPADSQTLALRLSPERQPGAADPPSPGRDERVEQSTKQRVKFCCPRKPRHVESMLSQISPRPGNNESCGSARFVQSTMDAAFWHPRAARYRQRCKFLCEKVIKEESQWLSTKLYSLIYNHRRFGDMLAIILIMTIYGTFTAIGTETGLIYNQVPNETLGTYQDSPNVASYVVLLLARIMVPVMFSTALYYIMISSTYALEWLMHRVFLTWIGKSALPILYIQPVIISLISSNIGAIKIGPYSISIFLLYLLGGVFVCILIGTCTNTLMEELVRAVMSKSWSSFDRYKASLIAKRYRRQLNGER</sequence>
<evidence type="ECO:0000256" key="1">
    <source>
        <dbReference type="SAM" id="MobiDB-lite"/>
    </source>
</evidence>
<dbReference type="RefSeq" id="XP_001708037.1">
    <property type="nucleotide sequence ID" value="XM_001707985.1"/>
</dbReference>
<keyword evidence="4" id="KW-1185">Reference proteome</keyword>
<comment type="caution">
    <text evidence="3">The sequence shown here is derived from an EMBL/GenBank/DDBJ whole genome shotgun (WGS) entry which is preliminary data.</text>
</comment>
<feature type="transmembrane region" description="Helical" evidence="2">
    <location>
        <begin position="472"/>
        <end position="495"/>
    </location>
</feature>
<dbReference type="OMA" id="YALEWLM"/>
<feature type="transmembrane region" description="Helical" evidence="2">
    <location>
        <begin position="54"/>
        <end position="78"/>
    </location>
</feature>
<feature type="transmembrane region" description="Helical" evidence="2">
    <location>
        <begin position="173"/>
        <end position="199"/>
    </location>
</feature>
<protein>
    <submittedName>
        <fullName evidence="3">Uncharacterized protein</fullName>
    </submittedName>
</protein>
<dbReference type="EMBL" id="AACB03000001">
    <property type="protein sequence ID" value="KAE8305261.1"/>
    <property type="molecule type" value="Genomic_DNA"/>
</dbReference>
<feature type="transmembrane region" description="Helical" evidence="2">
    <location>
        <begin position="543"/>
        <end position="570"/>
    </location>
</feature>
<proteinExistence type="predicted"/>
<feature type="compositionally biased region" description="Basic and acidic residues" evidence="1">
    <location>
        <begin position="329"/>
        <end position="338"/>
    </location>
</feature>
<gene>
    <name evidence="3" type="ORF">GL50803_00114230</name>
</gene>
<keyword evidence="2" id="KW-0472">Membrane</keyword>
<feature type="region of interest" description="Disordered" evidence="1">
    <location>
        <begin position="317"/>
        <end position="341"/>
    </location>
</feature>
<dbReference type="GeneID" id="5700946"/>
<dbReference type="VEuPathDB" id="GiardiaDB:GL50803_114230"/>
<dbReference type="HOGENOM" id="CLU_451618_0_0_1"/>
<dbReference type="AlphaFoldDB" id="A8BBQ5"/>